<dbReference type="PANTHER" id="PTHR37947:SF1">
    <property type="entry name" value="BLL2462 PROTEIN"/>
    <property type="match status" value="1"/>
</dbReference>
<dbReference type="AlphaFoldDB" id="A0A382EJL8"/>
<dbReference type="InterPro" id="IPR029062">
    <property type="entry name" value="Class_I_gatase-like"/>
</dbReference>
<reference evidence="1" key="1">
    <citation type="submission" date="2018-05" db="EMBL/GenBank/DDBJ databases">
        <authorList>
            <person name="Lanie J.A."/>
            <person name="Ng W.-L."/>
            <person name="Kazmierczak K.M."/>
            <person name="Andrzejewski T.M."/>
            <person name="Davidsen T.M."/>
            <person name="Wayne K.J."/>
            <person name="Tettelin H."/>
            <person name="Glass J.I."/>
            <person name="Rusch D."/>
            <person name="Podicherti R."/>
            <person name="Tsui H.-C.T."/>
            <person name="Winkler M.E."/>
        </authorList>
    </citation>
    <scope>NUCLEOTIDE SEQUENCE</scope>
</reference>
<gene>
    <name evidence="1" type="ORF">METZ01_LOCUS203005</name>
</gene>
<dbReference type="SUPFAM" id="SSF52317">
    <property type="entry name" value="Class I glutamine amidotransferase-like"/>
    <property type="match status" value="1"/>
</dbReference>
<feature type="non-terminal residue" evidence="1">
    <location>
        <position position="1"/>
    </location>
</feature>
<accession>A0A382EJL8</accession>
<name>A0A382EJL8_9ZZZZ</name>
<evidence type="ECO:0008006" key="2">
    <source>
        <dbReference type="Google" id="ProtNLM"/>
    </source>
</evidence>
<proteinExistence type="predicted"/>
<organism evidence="1">
    <name type="scientific">marine metagenome</name>
    <dbReference type="NCBI Taxonomy" id="408172"/>
    <lineage>
        <taxon>unclassified sequences</taxon>
        <taxon>metagenomes</taxon>
        <taxon>ecological metagenomes</taxon>
    </lineage>
</organism>
<feature type="non-terminal residue" evidence="1">
    <location>
        <position position="559"/>
    </location>
</feature>
<evidence type="ECO:0000313" key="1">
    <source>
        <dbReference type="EMBL" id="SVB50151.1"/>
    </source>
</evidence>
<dbReference type="PANTHER" id="PTHR37947">
    <property type="entry name" value="BLL2462 PROTEIN"/>
    <property type="match status" value="1"/>
</dbReference>
<dbReference type="Gene3D" id="3.40.50.880">
    <property type="match status" value="1"/>
</dbReference>
<dbReference type="InterPro" id="IPR036465">
    <property type="entry name" value="vWFA_dom_sf"/>
</dbReference>
<protein>
    <recommendedName>
        <fullName evidence="2">VWFA domain-containing protein</fullName>
    </recommendedName>
</protein>
<dbReference type="SUPFAM" id="SSF53300">
    <property type="entry name" value="vWA-like"/>
    <property type="match status" value="1"/>
</dbReference>
<sequence length="559" mass="62456">RELSETHIIEVKALVGNEAEHLWDNTADSTPPDSLGALAKTRLTDLASGLRTTIKTDDETKKSQKEGAVTEANSAAILLSDGLHNNGVSPLETAKILAGREVPLHAVGLGSDQTPPDLAVLDVEAPKKVLKDDRVRGTITLKDNVPAGSNFKLVVEDDEGEVFWEEELIGLDAKRRRVAFDFSVKDMVEEKIKALGLSESVNIHAVPFRMKARVEPIGVEIRKDNNALSFSFDAITKKNSMLIIDGRARWETRYIRNLFERDERWNTFSAIAGPGANASKLPRGEKGDVFPSDKNTLFGYDLLVFGEISTDLFEEEELDWIFEFVTRRGGGIIMLDGPRQKFREYAEDEDNPLTGLLPVKWREDGPKRLAPKSLRLTERGQETTALYLEPQTERNQEIWNYIPKPGWVAPTESLPGTEVYLEALIDEQGEDVVPLLVTRPVGAGRVLYAGFDGTWRWRYEVGDKYHQRYWHQVASWIMEQPFAVSDEFVAIDPGASTYDPGDNANIRVRIRNRDGKPLEDPGVKAEAILWRDGEFVATVPLESDDDSGGLYRGTTPGLK</sequence>
<dbReference type="Gene3D" id="3.40.50.410">
    <property type="entry name" value="von Willebrand factor, type A domain"/>
    <property type="match status" value="1"/>
</dbReference>
<dbReference type="EMBL" id="UINC01044550">
    <property type="protein sequence ID" value="SVB50151.1"/>
    <property type="molecule type" value="Genomic_DNA"/>
</dbReference>